<evidence type="ECO:0000256" key="2">
    <source>
        <dbReference type="RuleBase" id="RU000363"/>
    </source>
</evidence>
<evidence type="ECO:0000313" key="3">
    <source>
        <dbReference type="EMBL" id="GJD45522.1"/>
    </source>
</evidence>
<dbReference type="Pfam" id="PF00106">
    <property type="entry name" value="adh_short"/>
    <property type="match status" value="1"/>
</dbReference>
<dbReference type="PRINTS" id="PR00080">
    <property type="entry name" value="SDRFAMILY"/>
</dbReference>
<evidence type="ECO:0000313" key="4">
    <source>
        <dbReference type="Proteomes" id="UP001055117"/>
    </source>
</evidence>
<keyword evidence="4" id="KW-1185">Reference proteome</keyword>
<dbReference type="Proteomes" id="UP001055117">
    <property type="component" value="Unassembled WGS sequence"/>
</dbReference>
<accession>A0ABQ4QJW8</accession>
<dbReference type="InterPro" id="IPR050259">
    <property type="entry name" value="SDR"/>
</dbReference>
<organism evidence="3 4">
    <name type="scientific">Methylobacterium cerastii</name>
    <dbReference type="NCBI Taxonomy" id="932741"/>
    <lineage>
        <taxon>Bacteria</taxon>
        <taxon>Pseudomonadati</taxon>
        <taxon>Pseudomonadota</taxon>
        <taxon>Alphaproteobacteria</taxon>
        <taxon>Hyphomicrobiales</taxon>
        <taxon>Methylobacteriaceae</taxon>
        <taxon>Methylobacterium</taxon>
    </lineage>
</organism>
<reference evidence="3 4" key="1">
    <citation type="journal article" date="2021" name="Front. Microbiol.">
        <title>Comprehensive Comparative Genomics and Phenotyping of Methylobacterium Species.</title>
        <authorList>
            <person name="Alessa O."/>
            <person name="Ogura Y."/>
            <person name="Fujitani Y."/>
            <person name="Takami H."/>
            <person name="Hayashi T."/>
            <person name="Sahin N."/>
            <person name="Tani A."/>
        </authorList>
    </citation>
    <scope>NUCLEOTIDE SEQUENCE [LARGE SCALE GENOMIC DNA]</scope>
    <source>
        <strain evidence="3 4">DSM 23679</strain>
    </source>
</reference>
<name>A0ABQ4QJW8_9HYPH</name>
<dbReference type="PANTHER" id="PTHR42879">
    <property type="entry name" value="3-OXOACYL-(ACYL-CARRIER-PROTEIN) REDUCTASE"/>
    <property type="match status" value="1"/>
</dbReference>
<protein>
    <submittedName>
        <fullName evidence="3">3-oxoacyl-[acyl-carrier-protein] reductase FabG</fullName>
    </submittedName>
</protein>
<gene>
    <name evidence="3" type="primary">fabG_5</name>
    <name evidence="3" type="ORF">AFCDBAGC_3396</name>
</gene>
<dbReference type="EMBL" id="BPQG01000052">
    <property type="protein sequence ID" value="GJD45522.1"/>
    <property type="molecule type" value="Genomic_DNA"/>
</dbReference>
<dbReference type="RefSeq" id="WP_147832347.1">
    <property type="nucleotide sequence ID" value="NZ_BPQG01000052.1"/>
</dbReference>
<evidence type="ECO:0000256" key="1">
    <source>
        <dbReference type="ARBA" id="ARBA00006484"/>
    </source>
</evidence>
<proteinExistence type="inferred from homology"/>
<dbReference type="InterPro" id="IPR036291">
    <property type="entry name" value="NAD(P)-bd_dom_sf"/>
</dbReference>
<sequence length="265" mass="27472">MDMNLKGRSALVTGSTGGIGYGIAKALLELGARVGINGRTAQRVEAAIARLRAENPAGEPFAAVGDVATAEGVDALVAALPDVDILVNNTGIFEPKPFFEIPDADWQRFFDVNVMSGVRLSRAYAPGMVARGWGRVVFIASESGINIPVEMVHYGMTKTAQLAVSRGLAETVSGTGVTVNSVLPGPTLSEGVAEFMKQMAKGSGEADLDALGRKFVAEHRPTSLIGRLASVEEVANMVAYVCSPAASATSGAALRVDGGVLRNIA</sequence>
<comment type="similarity">
    <text evidence="1 2">Belongs to the short-chain dehydrogenases/reductases (SDR) family.</text>
</comment>
<dbReference type="InterPro" id="IPR002347">
    <property type="entry name" value="SDR_fam"/>
</dbReference>
<dbReference type="SUPFAM" id="SSF51735">
    <property type="entry name" value="NAD(P)-binding Rossmann-fold domains"/>
    <property type="match status" value="1"/>
</dbReference>
<comment type="caution">
    <text evidence="3">The sequence shown here is derived from an EMBL/GenBank/DDBJ whole genome shotgun (WGS) entry which is preliminary data.</text>
</comment>
<dbReference type="Gene3D" id="3.40.50.720">
    <property type="entry name" value="NAD(P)-binding Rossmann-like Domain"/>
    <property type="match status" value="1"/>
</dbReference>
<dbReference type="PRINTS" id="PR00081">
    <property type="entry name" value="GDHRDH"/>
</dbReference>